<dbReference type="GO" id="GO:1901981">
    <property type="term" value="F:phosphatidylinositol phosphate binding"/>
    <property type="evidence" value="ECO:0007669"/>
    <property type="project" value="TreeGrafter"/>
</dbReference>
<dbReference type="GO" id="GO:0005886">
    <property type="term" value="C:plasma membrane"/>
    <property type="evidence" value="ECO:0007669"/>
    <property type="project" value="UniProtKB-SubCell"/>
</dbReference>
<feature type="compositionally biased region" description="Polar residues" evidence="9">
    <location>
        <begin position="594"/>
        <end position="606"/>
    </location>
</feature>
<dbReference type="GO" id="GO:0042147">
    <property type="term" value="P:retrograde transport, endosome to Golgi"/>
    <property type="evidence" value="ECO:0007669"/>
    <property type="project" value="TreeGrafter"/>
</dbReference>
<feature type="compositionally biased region" description="Low complexity" evidence="9">
    <location>
        <begin position="1352"/>
        <end position="1369"/>
    </location>
</feature>
<comment type="similarity">
    <text evidence="8">Belongs to the FAM21 family.</text>
</comment>
<evidence type="ECO:0000256" key="5">
    <source>
        <dbReference type="ARBA" id="ARBA00022553"/>
    </source>
</evidence>
<dbReference type="Ensembl" id="ENSGMOT00000039074.1">
    <property type="protein sequence ID" value="ENSGMOP00000043774.1"/>
    <property type="gene ID" value="ENSGMOG00000006605.2"/>
</dbReference>
<keyword evidence="4" id="KW-1003">Cell membrane</keyword>
<feature type="domain" description="FAM21/CAPZIP" evidence="10">
    <location>
        <begin position="1058"/>
        <end position="1185"/>
    </location>
</feature>
<evidence type="ECO:0000256" key="7">
    <source>
        <dbReference type="ARBA" id="ARBA00023136"/>
    </source>
</evidence>
<accession>A0A8C5BBW7</accession>
<feature type="region of interest" description="Disordered" evidence="9">
    <location>
        <begin position="759"/>
        <end position="1069"/>
    </location>
</feature>
<feature type="compositionally biased region" description="Basic and acidic residues" evidence="9">
    <location>
        <begin position="870"/>
        <end position="888"/>
    </location>
</feature>
<feature type="region of interest" description="Disordered" evidence="9">
    <location>
        <begin position="1084"/>
        <end position="1396"/>
    </location>
</feature>
<sequence length="1482" mass="158824">MSDFPGGGADVPSLSNHLGKDNQVWERPWTLGEMRQASANWSLAADSGLFLFLQDFSQRMLSKTHDIEKQLDGLMRDTKATDSCLHSVFNDFLMLSNTQFIENRVYDEEVEEPIAKVESAVKHPEKEKTREQKEAELIPKMQEAVNYGLRVLDSAFEQLDIKAGNSDSEDEEAMDRVEAILEPKDLYVDRPLPYLIGSQAFMEQDDVGLGDLSSDEMSIDSDRDSVIESEDGKGEVQSDEEFEEAEGRGSINKKSSVLSYEEDEEEDEDSDIFGESDKEEEYEDENERKIASSTSFVDELAARIKGDPVSKGEEERASLASSKKRAKSKKVAKAEKSPAAAVVRQESDDMFQPPRMEEEEFSPFGGGGGLFSGGRGLFDDDDEGDLFGDTPKRTASEDKAKSAAHMAESVKSEKKTPAGAVSVFPADNGLFGSGHSTAPVEGKENVTHGKPKAHPSPKQPPVRASGIGGGLFDDEEEEDFFSGRSVKTSSSAERGKSKTKKVADLFLGDGDDDEEDEGDIFSEKSAVQPPVLNKKEVVEEGAKPPEKKMPAGAISIFGPGTKSLMTESLRRRRASTSEGSEKSEENGPPVETPVSHTTPGNQTQIPQARGLFSDDEDTQVFPTPSKNQSKPGSAQQPKAPVSLFDDEEEEDLFASVAKSKPKPSQAKATTPQPQKTLSLFSDDEDQWLGSQPGTGRTETKTGVMKASVSAPSNLPSARAPPNGSLFDDEDEDLFATAKTSSPLKSQRVALLFEDDEDQGFLFGSKPAIGSSAKASATKAPVVAPKAPAPSLFDQEPRKEVPASGSVVEKAKPPEDTCDGEVPDRQPPSSSSSSSSTSSTISSSLPASDREPRKQKPAGAVSLFGGIDIMASRRREGAEGDVLTEDRLPPPDVGEEEEEEEEETTEKTKANPVSIFDGDDNDDDDEEEDSDWNVSGAVVRPPITTNTKQPAREQQRTKSTGVFQDEELLFSDRQQKDNDPDVDLFATSGKTVSAKPSSVKTDVPSLFADDEDDLFSSAKPKPPHPKIAKKPSKPKQEPTPSWKGISAASTPDSERTAASPVKAKDPLSRIGKLQANLVINPKAMLPGAAPRIPGAGGALPGTPPGSSSGVSSSSLSPSPVTTPLGSTHSGMEQGVSFESPLQVAPLPSTNKSRVKGSGQRRPQSRAARQQSVQRSVSDQEDSAVEPNPRLNPTTSALGFPTTGPKPNLRAPRPMLPKPSGTSAFPTPSPSQLSFTESLTRPSVLSLPVSTHPGETDSSEVSGDAQPMLSSSDEDLFGSVAVSKSSAPPAPSITKKAPDPSPAGGPAPVSIFDQQATSDLFQKVKPRAKKAQAPSFMEDADEDGDDDEDIFGMSTGSTPSSTSDSRTPSSPAKLDRFQDNETTLPKAGHKKHKEKTMEASLFDDNVDIFADLTMSSGAKDKPKKKMDTKSIFDDDMDDIFSSNKVKPVKKAPPKSKKSKPTQDNSVPAESANIFDDPLNAFGGN</sequence>
<evidence type="ECO:0000256" key="2">
    <source>
        <dbReference type="ARBA" id="ARBA00004236"/>
    </source>
</evidence>
<protein>
    <recommendedName>
        <fullName evidence="10">FAM21/CAPZIP domain-containing protein</fullName>
    </recommendedName>
</protein>
<reference evidence="11" key="1">
    <citation type="submission" date="2025-08" db="UniProtKB">
        <authorList>
            <consortium name="Ensembl"/>
        </authorList>
    </citation>
    <scope>IDENTIFICATION</scope>
</reference>
<evidence type="ECO:0000256" key="6">
    <source>
        <dbReference type="ARBA" id="ARBA00022753"/>
    </source>
</evidence>
<evidence type="ECO:0000256" key="1">
    <source>
        <dbReference type="ARBA" id="ARBA00004146"/>
    </source>
</evidence>
<dbReference type="InterPro" id="IPR029341">
    <property type="entry name" value="FAM21/CAPZIP"/>
</dbReference>
<feature type="compositionally biased region" description="Polar residues" evidence="9">
    <location>
        <begin position="669"/>
        <end position="679"/>
    </location>
</feature>
<keyword evidence="12" id="KW-1185">Reference proteome</keyword>
<dbReference type="Pfam" id="PF15255">
    <property type="entry name" value="CAP-ZIP_m"/>
    <property type="match status" value="1"/>
</dbReference>
<feature type="compositionally biased region" description="Acidic residues" evidence="9">
    <location>
        <begin position="916"/>
        <end position="930"/>
    </location>
</feature>
<reference evidence="11" key="2">
    <citation type="submission" date="2025-09" db="UniProtKB">
        <authorList>
            <consortium name="Ensembl"/>
        </authorList>
    </citation>
    <scope>IDENTIFICATION</scope>
</reference>
<gene>
    <name evidence="11" type="primary">washc2c</name>
</gene>
<organism evidence="11 12">
    <name type="scientific">Gadus morhua</name>
    <name type="common">Atlantic cod</name>
    <dbReference type="NCBI Taxonomy" id="8049"/>
    <lineage>
        <taxon>Eukaryota</taxon>
        <taxon>Metazoa</taxon>
        <taxon>Chordata</taxon>
        <taxon>Craniata</taxon>
        <taxon>Vertebrata</taxon>
        <taxon>Euteleostomi</taxon>
        <taxon>Actinopterygii</taxon>
        <taxon>Neopterygii</taxon>
        <taxon>Teleostei</taxon>
        <taxon>Neoteleostei</taxon>
        <taxon>Acanthomorphata</taxon>
        <taxon>Zeiogadaria</taxon>
        <taxon>Gadariae</taxon>
        <taxon>Gadiformes</taxon>
        <taxon>Gadoidei</taxon>
        <taxon>Gadidae</taxon>
        <taxon>Gadus</taxon>
    </lineage>
</organism>
<feature type="compositionally biased region" description="Low complexity" evidence="9">
    <location>
        <begin position="654"/>
        <end position="668"/>
    </location>
</feature>
<feature type="compositionally biased region" description="Gly residues" evidence="9">
    <location>
        <begin position="364"/>
        <end position="376"/>
    </location>
</feature>
<evidence type="ECO:0000313" key="11">
    <source>
        <dbReference type="Ensembl" id="ENSGMOP00000043774.1"/>
    </source>
</evidence>
<feature type="compositionally biased region" description="Basic and acidic residues" evidence="9">
    <location>
        <begin position="390"/>
        <end position="401"/>
    </location>
</feature>
<name>A0A8C5BBW7_GADMO</name>
<evidence type="ECO:0000259" key="10">
    <source>
        <dbReference type="Pfam" id="PF15255"/>
    </source>
</evidence>
<feature type="compositionally biased region" description="Low complexity" evidence="9">
    <location>
        <begin position="770"/>
        <end position="790"/>
    </location>
</feature>
<feature type="compositionally biased region" description="Basic residues" evidence="9">
    <location>
        <begin position="322"/>
        <end position="331"/>
    </location>
</feature>
<evidence type="ECO:0000256" key="9">
    <source>
        <dbReference type="SAM" id="MobiDB-lite"/>
    </source>
</evidence>
<feature type="compositionally biased region" description="Polar residues" evidence="9">
    <location>
        <begin position="987"/>
        <end position="999"/>
    </location>
</feature>
<dbReference type="PANTHER" id="PTHR21669">
    <property type="entry name" value="CAPZ-INTERACTING PROTEIN AND RELATED PROTEINS"/>
    <property type="match status" value="1"/>
</dbReference>
<keyword evidence="3" id="KW-0813">Transport</keyword>
<feature type="compositionally biased region" description="Acidic residues" evidence="9">
    <location>
        <begin position="509"/>
        <end position="520"/>
    </location>
</feature>
<feature type="compositionally biased region" description="Polar residues" evidence="9">
    <location>
        <begin position="620"/>
        <end position="636"/>
    </location>
</feature>
<feature type="compositionally biased region" description="Acidic residues" evidence="9">
    <location>
        <begin position="208"/>
        <end position="219"/>
    </location>
</feature>
<feature type="compositionally biased region" description="Basic residues" evidence="9">
    <location>
        <begin position="1020"/>
        <end position="1032"/>
    </location>
</feature>
<feature type="compositionally biased region" description="Low complexity" evidence="9">
    <location>
        <begin position="1103"/>
        <end position="1126"/>
    </location>
</feature>
<feature type="compositionally biased region" description="Polar residues" evidence="9">
    <location>
        <begin position="1218"/>
        <end position="1241"/>
    </location>
</feature>
<keyword evidence="7" id="KW-0472">Membrane</keyword>
<feature type="compositionally biased region" description="Acidic residues" evidence="9">
    <location>
        <begin position="1336"/>
        <end position="1348"/>
    </location>
</feature>
<feature type="region of interest" description="Disordered" evidence="9">
    <location>
        <begin position="1411"/>
        <end position="1482"/>
    </location>
</feature>
<dbReference type="GO" id="GO:0031901">
    <property type="term" value="C:early endosome membrane"/>
    <property type="evidence" value="ECO:0007669"/>
    <property type="project" value="UniProtKB-SubCell"/>
</dbReference>
<dbReference type="Proteomes" id="UP000694546">
    <property type="component" value="Chromosome 15"/>
</dbReference>
<dbReference type="GO" id="GO:0071203">
    <property type="term" value="C:WASH complex"/>
    <property type="evidence" value="ECO:0007669"/>
    <property type="project" value="TreeGrafter"/>
</dbReference>
<keyword evidence="5" id="KW-0597">Phosphoprotein</keyword>
<feature type="compositionally biased region" description="Low complexity" evidence="9">
    <location>
        <begin position="1277"/>
        <end position="1293"/>
    </location>
</feature>
<feature type="compositionally biased region" description="Basic and acidic residues" evidence="9">
    <location>
        <begin position="220"/>
        <end position="236"/>
    </location>
</feature>
<feature type="compositionally biased region" description="Acidic residues" evidence="9">
    <location>
        <begin position="892"/>
        <end position="903"/>
    </location>
</feature>
<dbReference type="OrthoDB" id="751084at2759"/>
<evidence type="ECO:0000256" key="8">
    <source>
        <dbReference type="ARBA" id="ARBA00038327"/>
    </source>
</evidence>
<evidence type="ECO:0000256" key="3">
    <source>
        <dbReference type="ARBA" id="ARBA00022448"/>
    </source>
</evidence>
<proteinExistence type="inferred from homology"/>
<feature type="compositionally biased region" description="Basic and acidic residues" evidence="9">
    <location>
        <begin position="300"/>
        <end position="317"/>
    </location>
</feature>
<feature type="region of interest" description="Disordered" evidence="9">
    <location>
        <begin position="208"/>
        <end position="745"/>
    </location>
</feature>
<feature type="compositionally biased region" description="Basic and acidic residues" evidence="9">
    <location>
        <begin position="533"/>
        <end position="549"/>
    </location>
</feature>
<dbReference type="PANTHER" id="PTHR21669:SF38">
    <property type="entry name" value="WASH COMPLEX SUBUNIT 2A-RELATED"/>
    <property type="match status" value="1"/>
</dbReference>
<evidence type="ECO:0000313" key="12">
    <source>
        <dbReference type="Proteomes" id="UP000694546"/>
    </source>
</evidence>
<dbReference type="GO" id="GO:1905394">
    <property type="term" value="F:retromer complex binding"/>
    <property type="evidence" value="ECO:0007669"/>
    <property type="project" value="TreeGrafter"/>
</dbReference>
<dbReference type="GeneTree" id="ENSGT00940000153997"/>
<evidence type="ECO:0000256" key="4">
    <source>
        <dbReference type="ARBA" id="ARBA00022475"/>
    </source>
</evidence>
<feature type="compositionally biased region" description="Acidic residues" evidence="9">
    <location>
        <begin position="260"/>
        <end position="285"/>
    </location>
</feature>
<keyword evidence="6" id="KW-0967">Endosome</keyword>
<dbReference type="GO" id="GO:0036010">
    <property type="term" value="P:protein localization to endosome"/>
    <property type="evidence" value="ECO:0007669"/>
    <property type="project" value="TreeGrafter"/>
</dbReference>
<comment type="subcellular location">
    <subcellularLocation>
        <location evidence="2">Cell membrane</location>
    </subcellularLocation>
    <subcellularLocation>
        <location evidence="1">Early endosome membrane</location>
    </subcellularLocation>
</comment>
<feature type="compositionally biased region" description="Low complexity" evidence="9">
    <location>
        <begin position="828"/>
        <end position="843"/>
    </location>
</feature>
<dbReference type="OMA" id="IHTIFYD"/>
<dbReference type="GO" id="GO:0005829">
    <property type="term" value="C:cytosol"/>
    <property type="evidence" value="ECO:0007669"/>
    <property type="project" value="GOC"/>
</dbReference>
<feature type="compositionally biased region" description="Basic residues" evidence="9">
    <location>
        <begin position="1444"/>
        <end position="1457"/>
    </location>
</feature>
<feature type="compositionally biased region" description="Low complexity" evidence="9">
    <location>
        <begin position="1156"/>
        <end position="1175"/>
    </location>
</feature>